<sequence>MTELPARIRDTATLEQLLSEPTPAVVQVLRQFPGDIVVLGAGGKMGPSLTRMLRRAAEQAGQARRIFAVSRFSQVSTAQALREQGVQTIACDLLEPVSIRQLPDAALVFYLVGSKFGTTGNEARTWAINAYLPGLVAERYRQSRIVAFSTGNVYGMAPAVSGGSCESDPPRPDGEYAASALGRERVLEFCSRCWHIPMTILRLNYAHELRYGVLVDIARAVLEERPIPLAMGCFNALWQGDANAWAIQSLAYADCPPRVLNLAGPETVSVRWAALQFARHFEKSPQFVGTEAPDAYLSNAAQAHRLFGYPRVPLGLLIEWIADWFATGKTVWDKPTHFEVRTGHF</sequence>
<reference evidence="2" key="1">
    <citation type="journal article" date="2005" name="Environ. Microbiol.">
        <title>Genetic and functional properties of uncultivated thermophilic crenarchaeotes from a subsurface gold mine as revealed by analysis of genome fragments.</title>
        <authorList>
            <person name="Nunoura T."/>
            <person name="Hirayama H."/>
            <person name="Takami H."/>
            <person name="Oida H."/>
            <person name="Nishi S."/>
            <person name="Shimamura S."/>
            <person name="Suzuki Y."/>
            <person name="Inagaki F."/>
            <person name="Takai K."/>
            <person name="Nealson K.H."/>
            <person name="Horikoshi K."/>
        </authorList>
    </citation>
    <scope>NUCLEOTIDE SEQUENCE</scope>
</reference>
<dbReference type="EMBL" id="AP011676">
    <property type="protein sequence ID" value="BAL54038.1"/>
    <property type="molecule type" value="Genomic_DNA"/>
</dbReference>
<accession>H5SD02</accession>
<dbReference type="SUPFAM" id="SSF51735">
    <property type="entry name" value="NAD(P)-binding Rossmann-fold domains"/>
    <property type="match status" value="1"/>
</dbReference>
<dbReference type="Gene3D" id="3.40.50.720">
    <property type="entry name" value="NAD(P)-binding Rossmann-like Domain"/>
    <property type="match status" value="1"/>
</dbReference>
<evidence type="ECO:0000259" key="1">
    <source>
        <dbReference type="Pfam" id="PF01370"/>
    </source>
</evidence>
<name>H5SD02_9BACT</name>
<reference evidence="2" key="2">
    <citation type="journal article" date="2012" name="PLoS ONE">
        <title>A Deeply Branching Thermophilic Bacterium with an Ancient Acetyl-CoA Pathway Dominates a Subsurface Ecosystem.</title>
        <authorList>
            <person name="Takami H."/>
            <person name="Noguchi H."/>
            <person name="Takaki Y."/>
            <person name="Uchiyama I."/>
            <person name="Toyoda A."/>
            <person name="Nishi S."/>
            <person name="Chee G.-J."/>
            <person name="Arai W."/>
            <person name="Nunoura T."/>
            <person name="Itoh T."/>
            <person name="Hattori M."/>
            <person name="Takai K."/>
        </authorList>
    </citation>
    <scope>NUCLEOTIDE SEQUENCE</scope>
</reference>
<proteinExistence type="predicted"/>
<gene>
    <name evidence="2" type="ORF">HGMM_F12C05C21</name>
</gene>
<evidence type="ECO:0000313" key="2">
    <source>
        <dbReference type="EMBL" id="BAL54038.1"/>
    </source>
</evidence>
<dbReference type="AlphaFoldDB" id="H5SD02"/>
<dbReference type="Pfam" id="PF01370">
    <property type="entry name" value="Epimerase"/>
    <property type="match status" value="1"/>
</dbReference>
<dbReference type="InterPro" id="IPR001509">
    <property type="entry name" value="Epimerase_deHydtase"/>
</dbReference>
<dbReference type="InterPro" id="IPR036291">
    <property type="entry name" value="NAD(P)-bd_dom_sf"/>
</dbReference>
<protein>
    <submittedName>
        <fullName evidence="2">Hypothetical conserved protein</fullName>
    </submittedName>
</protein>
<feature type="domain" description="NAD-dependent epimerase/dehydratase" evidence="1">
    <location>
        <begin position="36"/>
        <end position="203"/>
    </location>
</feature>
<organism evidence="2">
    <name type="scientific">uncultured Planctomycetota bacterium</name>
    <dbReference type="NCBI Taxonomy" id="120965"/>
    <lineage>
        <taxon>Bacteria</taxon>
        <taxon>Pseudomonadati</taxon>
        <taxon>Planctomycetota</taxon>
        <taxon>environmental samples</taxon>
    </lineage>
</organism>